<dbReference type="EMBL" id="CAFBMF010000039">
    <property type="protein sequence ID" value="CAB4898451.1"/>
    <property type="molecule type" value="Genomic_DNA"/>
</dbReference>
<proteinExistence type="predicted"/>
<sequence length="368" mass="38696">MKLSQKRSFAVSIALAGFSLVACGGGGDSAETTTTTSSVAPTTVAATEAPTTIADTTTTTIPVPVMPLTGLPVVDEATALRPAIAAKIDNHPGARPQTGLNEADIVYEENVEKWTRFAIILHSTGSDPIGPLRSGRTQDINLLTSLNHPLFLWSGGNATVTGLIKKSELINMSASAASNGGGFFRSTDKKAPHNLFAKTTNIWALDAGQGGTPPAQFAYRTDGSAATGTATAGLKLSMDGNMHAAWEWDAASGKFVRFHDAKPHVDSNNVQVNVDNVVVIVCEYKFSAADKNSPEAQTVGTGAAWLFTQGMWTEGTWSRADNHSAWTLTDSAGKPMLLTPGRTWVELTREKQGVVVTAGSSVADTPWP</sequence>
<evidence type="ECO:0000313" key="4">
    <source>
        <dbReference type="EMBL" id="CAB4759648.1"/>
    </source>
</evidence>
<dbReference type="EMBL" id="CAFBPS010000002">
    <property type="protein sequence ID" value="CAB5017202.1"/>
    <property type="molecule type" value="Genomic_DNA"/>
</dbReference>
<dbReference type="EMBL" id="CAFBLJ010000013">
    <property type="protein sequence ID" value="CAB4859966.1"/>
    <property type="molecule type" value="Genomic_DNA"/>
</dbReference>
<accession>A0A6J6Q0L9</accession>
<dbReference type="AlphaFoldDB" id="A0A6J6Q0L9"/>
<organism evidence="3">
    <name type="scientific">freshwater metagenome</name>
    <dbReference type="NCBI Taxonomy" id="449393"/>
    <lineage>
        <taxon>unclassified sequences</taxon>
        <taxon>metagenomes</taxon>
        <taxon>ecological metagenomes</taxon>
    </lineage>
</organism>
<dbReference type="SUPFAM" id="SSF159774">
    <property type="entry name" value="YerB-like"/>
    <property type="match status" value="1"/>
</dbReference>
<dbReference type="EMBL" id="CAFAAL010000001">
    <property type="protein sequence ID" value="CAB4791147.1"/>
    <property type="molecule type" value="Genomic_DNA"/>
</dbReference>
<evidence type="ECO:0000259" key="1">
    <source>
        <dbReference type="Pfam" id="PF11258"/>
    </source>
</evidence>
<protein>
    <submittedName>
        <fullName evidence="3">Unannotated protein</fullName>
    </submittedName>
</protein>
<evidence type="ECO:0000313" key="7">
    <source>
        <dbReference type="EMBL" id="CAB4898451.1"/>
    </source>
</evidence>
<dbReference type="PROSITE" id="PS51257">
    <property type="entry name" value="PROKAR_LIPOPROTEIN"/>
    <property type="match status" value="1"/>
</dbReference>
<dbReference type="EMBL" id="CAEZZP010000001">
    <property type="protein sequence ID" value="CAB4759648.1"/>
    <property type="molecule type" value="Genomic_DNA"/>
</dbReference>
<dbReference type="InterPro" id="IPR021416">
    <property type="entry name" value="DUF3048_N"/>
</dbReference>
<dbReference type="InterPro" id="IPR035328">
    <property type="entry name" value="DUF3048_C"/>
</dbReference>
<dbReference type="EMBL" id="CAEZYH010000001">
    <property type="protein sequence ID" value="CAB4705291.1"/>
    <property type="molecule type" value="Genomic_DNA"/>
</dbReference>
<dbReference type="InterPro" id="IPR023158">
    <property type="entry name" value="YerB-like_sf"/>
</dbReference>
<feature type="domain" description="DUF3048" evidence="1">
    <location>
        <begin position="68"/>
        <end position="204"/>
    </location>
</feature>
<evidence type="ECO:0000313" key="5">
    <source>
        <dbReference type="EMBL" id="CAB4791147.1"/>
    </source>
</evidence>
<evidence type="ECO:0000313" key="6">
    <source>
        <dbReference type="EMBL" id="CAB4859966.1"/>
    </source>
</evidence>
<reference evidence="3" key="1">
    <citation type="submission" date="2020-05" db="EMBL/GenBank/DDBJ databases">
        <authorList>
            <person name="Chiriac C."/>
            <person name="Salcher M."/>
            <person name="Ghai R."/>
            <person name="Kavagutti S V."/>
        </authorList>
    </citation>
    <scope>NUCLEOTIDE SEQUENCE</scope>
</reference>
<dbReference type="Pfam" id="PF17479">
    <property type="entry name" value="DUF3048_C"/>
    <property type="match status" value="1"/>
</dbReference>
<evidence type="ECO:0000313" key="8">
    <source>
        <dbReference type="EMBL" id="CAB5017202.1"/>
    </source>
</evidence>
<name>A0A6J6Q0L9_9ZZZZ</name>
<feature type="domain" description="DUF3048" evidence="2">
    <location>
        <begin position="238"/>
        <end position="345"/>
    </location>
</feature>
<dbReference type="Pfam" id="PF11258">
    <property type="entry name" value="DUF3048"/>
    <property type="match status" value="1"/>
</dbReference>
<dbReference type="Gene3D" id="3.50.90.10">
    <property type="entry name" value="YerB-like"/>
    <property type="match status" value="1"/>
</dbReference>
<evidence type="ECO:0000313" key="3">
    <source>
        <dbReference type="EMBL" id="CAB4705291.1"/>
    </source>
</evidence>
<gene>
    <name evidence="3" type="ORF">UFOPK2658_00054</name>
    <name evidence="4" type="ORF">UFOPK2880_00019</name>
    <name evidence="5" type="ORF">UFOPK3004_00008</name>
    <name evidence="6" type="ORF">UFOPK3304_00394</name>
    <name evidence="7" type="ORF">UFOPK3494_00807</name>
    <name evidence="8" type="ORF">UFOPK4134_00055</name>
</gene>
<evidence type="ECO:0000259" key="2">
    <source>
        <dbReference type="Pfam" id="PF17479"/>
    </source>
</evidence>